<name>A0AA38GTW5_TAXCH</name>
<comment type="function">
    <text evidence="3">Component of the exocyst complex.</text>
</comment>
<dbReference type="Pfam" id="PF20669">
    <property type="entry name" value="Exo70_N"/>
    <property type="match status" value="1"/>
</dbReference>
<dbReference type="InterPro" id="IPR046364">
    <property type="entry name" value="Exo70_C"/>
</dbReference>
<evidence type="ECO:0000313" key="6">
    <source>
        <dbReference type="EMBL" id="KAH9326460.1"/>
    </source>
</evidence>
<dbReference type="EMBL" id="JAHRHJ020000002">
    <property type="protein sequence ID" value="KAH9326460.1"/>
    <property type="molecule type" value="Genomic_DNA"/>
</dbReference>
<reference evidence="6 7" key="1">
    <citation type="journal article" date="2021" name="Nat. Plants">
        <title>The Taxus genome provides insights into paclitaxel biosynthesis.</title>
        <authorList>
            <person name="Xiong X."/>
            <person name="Gou J."/>
            <person name="Liao Q."/>
            <person name="Li Y."/>
            <person name="Zhou Q."/>
            <person name="Bi G."/>
            <person name="Li C."/>
            <person name="Du R."/>
            <person name="Wang X."/>
            <person name="Sun T."/>
            <person name="Guo L."/>
            <person name="Liang H."/>
            <person name="Lu P."/>
            <person name="Wu Y."/>
            <person name="Zhang Z."/>
            <person name="Ro D.K."/>
            <person name="Shang Y."/>
            <person name="Huang S."/>
            <person name="Yan J."/>
        </authorList>
    </citation>
    <scope>NUCLEOTIDE SEQUENCE [LARGE SCALE GENOMIC DNA]</scope>
    <source>
        <strain evidence="6">Ta-2019</strain>
    </source>
</reference>
<comment type="similarity">
    <text evidence="1 3">Belongs to the EXO70 family.</text>
</comment>
<dbReference type="Pfam" id="PF03081">
    <property type="entry name" value="Exo70_C"/>
    <property type="match status" value="1"/>
</dbReference>
<dbReference type="GO" id="GO:0005546">
    <property type="term" value="F:phosphatidylinositol-4,5-bisphosphate binding"/>
    <property type="evidence" value="ECO:0007669"/>
    <property type="project" value="InterPro"/>
</dbReference>
<dbReference type="GO" id="GO:0015031">
    <property type="term" value="P:protein transport"/>
    <property type="evidence" value="ECO:0007669"/>
    <property type="project" value="UniProtKB-KW"/>
</dbReference>
<keyword evidence="2 3" id="KW-0813">Transport</keyword>
<dbReference type="OMA" id="CTAMDET"/>
<sequence>MSLRISNSMNPTMVEGDNNSQANMEENLDIVEMSISKRDTQTASTMLFECNPEEAGQDLAAVDNLQQLMEYLSGQDDGSAKMIRAERLMKMAMARLRNEFHKILLCNSDPVDPDRSSSTRPSSDGLSRLSSISDNGADDDSGSEMSHAPRQSIDTICEIDTIPSDAVAVLRNIVQRLGSTGYAGECVRVFTSTRKAVVEESLCSLGVQKVSLQNVHKMQWALLDKKIKKWIYAAKISIRLVFAREKRLCEQVFEGFAHMKDSCFVEIAKEPTARLLGFAEAVAASTRSPEKIFRVLDMYETLASLMPDMEHIYCQEPCRSLQAQAAGILTRLGEAARGILTEFEDSLEKENSKTPIQGGAIHPLTRYVVNYLGFLLDYKETLVNLMADMPVDLRKDMPKGFALAMDEDFNGASSLLGIRLQWIVVLLQRNLDGKSKLYKDLALSCLFLLNNLNYVIEKVQGSELKSVMGKEWLRKQSIKLRQYAAGYERAAWTKLLSCLTDEGIPVGGSSSGGISHQALKQRFKAINSAIEEARKSHAGWVVADERLREELEISISEKLIPAYRSFFGTFGRQFEIGKNSYTYLKYTPEKLEKFVFHLFKGSASAPP</sequence>
<dbReference type="Proteomes" id="UP000824469">
    <property type="component" value="Unassembled WGS sequence"/>
</dbReference>
<dbReference type="Gene3D" id="1.20.1280.170">
    <property type="entry name" value="Exocyst complex component Exo70"/>
    <property type="match status" value="1"/>
</dbReference>
<keyword evidence="3" id="KW-0268">Exocytosis</keyword>
<dbReference type="GO" id="GO:0006887">
    <property type="term" value="P:exocytosis"/>
    <property type="evidence" value="ECO:0007669"/>
    <property type="project" value="UniProtKB-KW"/>
</dbReference>
<comment type="caution">
    <text evidence="6">The sequence shown here is derived from an EMBL/GenBank/DDBJ whole genome shotgun (WGS) entry which is preliminary data.</text>
</comment>
<evidence type="ECO:0000256" key="3">
    <source>
        <dbReference type="RuleBase" id="RU365026"/>
    </source>
</evidence>
<dbReference type="PANTHER" id="PTHR12542:SF96">
    <property type="entry name" value="EXOCYST COMPLEX COMPONENT EXO70B1"/>
    <property type="match status" value="1"/>
</dbReference>
<feature type="compositionally biased region" description="Low complexity" evidence="4">
    <location>
        <begin position="118"/>
        <end position="134"/>
    </location>
</feature>
<evidence type="ECO:0000313" key="7">
    <source>
        <dbReference type="Proteomes" id="UP000824469"/>
    </source>
</evidence>
<feature type="region of interest" description="Disordered" evidence="4">
    <location>
        <begin position="107"/>
        <end position="148"/>
    </location>
</feature>
<dbReference type="AlphaFoldDB" id="A0AA38GTW5"/>
<proteinExistence type="inferred from homology"/>
<evidence type="ECO:0000256" key="1">
    <source>
        <dbReference type="ARBA" id="ARBA00006756"/>
    </source>
</evidence>
<gene>
    <name evidence="6" type="ORF">KI387_006638</name>
</gene>
<keyword evidence="3" id="KW-0653">Protein transport</keyword>
<evidence type="ECO:0000256" key="4">
    <source>
        <dbReference type="SAM" id="MobiDB-lite"/>
    </source>
</evidence>
<keyword evidence="7" id="KW-1185">Reference proteome</keyword>
<dbReference type="SUPFAM" id="SSF74788">
    <property type="entry name" value="Cullin repeat-like"/>
    <property type="match status" value="1"/>
</dbReference>
<feature type="domain" description="Exocyst complex subunit Exo70 C-terminal" evidence="5">
    <location>
        <begin position="228"/>
        <end position="594"/>
    </location>
</feature>
<evidence type="ECO:0000256" key="2">
    <source>
        <dbReference type="ARBA" id="ARBA00022448"/>
    </source>
</evidence>
<protein>
    <recommendedName>
        <fullName evidence="3">Exocyst subunit Exo70 family protein</fullName>
    </recommendedName>
</protein>
<evidence type="ECO:0000259" key="5">
    <source>
        <dbReference type="Pfam" id="PF03081"/>
    </source>
</evidence>
<dbReference type="InterPro" id="IPR016159">
    <property type="entry name" value="Cullin_repeat-like_dom_sf"/>
</dbReference>
<dbReference type="InterPro" id="IPR004140">
    <property type="entry name" value="Exo70"/>
</dbReference>
<organism evidence="6 7">
    <name type="scientific">Taxus chinensis</name>
    <name type="common">Chinese yew</name>
    <name type="synonym">Taxus wallichiana var. chinensis</name>
    <dbReference type="NCBI Taxonomy" id="29808"/>
    <lineage>
        <taxon>Eukaryota</taxon>
        <taxon>Viridiplantae</taxon>
        <taxon>Streptophyta</taxon>
        <taxon>Embryophyta</taxon>
        <taxon>Tracheophyta</taxon>
        <taxon>Spermatophyta</taxon>
        <taxon>Pinopsida</taxon>
        <taxon>Pinidae</taxon>
        <taxon>Conifers II</taxon>
        <taxon>Cupressales</taxon>
        <taxon>Taxaceae</taxon>
        <taxon>Taxus</taxon>
    </lineage>
</organism>
<dbReference type="GO" id="GO:0000145">
    <property type="term" value="C:exocyst"/>
    <property type="evidence" value="ECO:0007669"/>
    <property type="project" value="InterPro"/>
</dbReference>
<accession>A0AA38GTW5</accession>
<dbReference type="PANTHER" id="PTHR12542">
    <property type="entry name" value="EXOCYST COMPLEX PROTEIN EXO70"/>
    <property type="match status" value="1"/>
</dbReference>